<organism evidence="7 8">
    <name type="scientific">Crenobacter oryzisoli</name>
    <dbReference type="NCBI Taxonomy" id="3056844"/>
    <lineage>
        <taxon>Bacteria</taxon>
        <taxon>Pseudomonadati</taxon>
        <taxon>Pseudomonadota</taxon>
        <taxon>Betaproteobacteria</taxon>
        <taxon>Neisseriales</taxon>
        <taxon>Neisseriaceae</taxon>
        <taxon>Crenobacter</taxon>
    </lineage>
</organism>
<evidence type="ECO:0000256" key="5">
    <source>
        <dbReference type="ARBA" id="ARBA00023136"/>
    </source>
</evidence>
<evidence type="ECO:0000256" key="6">
    <source>
        <dbReference type="SAM" id="Phobius"/>
    </source>
</evidence>
<feature type="transmembrane region" description="Helical" evidence="6">
    <location>
        <begin position="146"/>
        <end position="168"/>
    </location>
</feature>
<dbReference type="InterPro" id="IPR004923">
    <property type="entry name" value="FTR1/Fip1/EfeU"/>
</dbReference>
<proteinExistence type="inferred from homology"/>
<feature type="transmembrane region" description="Helical" evidence="6">
    <location>
        <begin position="114"/>
        <end position="140"/>
    </location>
</feature>
<dbReference type="PANTHER" id="PTHR31632:SF2">
    <property type="entry name" value="PLASMA MEMBRANE IRON PERMEASE"/>
    <property type="match status" value="1"/>
</dbReference>
<keyword evidence="4 6" id="KW-1133">Transmembrane helix</keyword>
<keyword evidence="3 6" id="KW-0812">Transmembrane</keyword>
<protein>
    <submittedName>
        <fullName evidence="7">FTR1 family protein</fullName>
    </submittedName>
</protein>
<evidence type="ECO:0000313" key="7">
    <source>
        <dbReference type="EMBL" id="MDN0074780.1"/>
    </source>
</evidence>
<evidence type="ECO:0000256" key="3">
    <source>
        <dbReference type="ARBA" id="ARBA00022692"/>
    </source>
</evidence>
<comment type="similarity">
    <text evidence="2">Belongs to the oxidase-dependent Fe transporter (OFeT) (TC 9.A.10.1) family.</text>
</comment>
<evidence type="ECO:0000256" key="4">
    <source>
        <dbReference type="ARBA" id="ARBA00022989"/>
    </source>
</evidence>
<gene>
    <name evidence="7" type="ORF">QU481_07725</name>
</gene>
<dbReference type="EMBL" id="JAUEDK010000010">
    <property type="protein sequence ID" value="MDN0074780.1"/>
    <property type="molecule type" value="Genomic_DNA"/>
</dbReference>
<keyword evidence="5 6" id="KW-0472">Membrane</keyword>
<evidence type="ECO:0000313" key="8">
    <source>
        <dbReference type="Proteomes" id="UP001168540"/>
    </source>
</evidence>
<evidence type="ECO:0000256" key="1">
    <source>
        <dbReference type="ARBA" id="ARBA00004141"/>
    </source>
</evidence>
<accession>A0ABT7XM00</accession>
<feature type="transmembrane region" description="Helical" evidence="6">
    <location>
        <begin position="38"/>
        <end position="58"/>
    </location>
</feature>
<feature type="transmembrane region" description="Helical" evidence="6">
    <location>
        <begin position="245"/>
        <end position="263"/>
    </location>
</feature>
<keyword evidence="8" id="KW-1185">Reference proteome</keyword>
<feature type="transmembrane region" description="Helical" evidence="6">
    <location>
        <begin position="180"/>
        <end position="201"/>
    </location>
</feature>
<dbReference type="PANTHER" id="PTHR31632">
    <property type="entry name" value="IRON TRANSPORTER FTH1"/>
    <property type="match status" value="1"/>
</dbReference>
<comment type="caution">
    <text evidence="7">The sequence shown here is derived from an EMBL/GenBank/DDBJ whole genome shotgun (WGS) entry which is preliminary data.</text>
</comment>
<evidence type="ECO:0000256" key="2">
    <source>
        <dbReference type="ARBA" id="ARBA00008333"/>
    </source>
</evidence>
<name>A0ABT7XM00_9NEIS</name>
<comment type="subcellular location">
    <subcellularLocation>
        <location evidence="1">Membrane</location>
        <topology evidence="1">Multi-pass membrane protein</topology>
    </subcellularLocation>
</comment>
<reference evidence="7" key="1">
    <citation type="submission" date="2023-06" db="EMBL/GenBank/DDBJ databases">
        <authorList>
            <person name="Zhang S."/>
        </authorList>
    </citation>
    <scope>NUCLEOTIDE SEQUENCE</scope>
    <source>
        <strain evidence="7">SG2303</strain>
    </source>
</reference>
<dbReference type="RefSeq" id="WP_289829360.1">
    <property type="nucleotide sequence ID" value="NZ_JAUEDK010000010.1"/>
</dbReference>
<feature type="transmembrane region" description="Helical" evidence="6">
    <location>
        <begin position="70"/>
        <end position="89"/>
    </location>
</feature>
<dbReference type="Proteomes" id="UP001168540">
    <property type="component" value="Unassembled WGS sequence"/>
</dbReference>
<dbReference type="Pfam" id="PF03239">
    <property type="entry name" value="FTR1"/>
    <property type="match status" value="1"/>
</dbReference>
<sequence length="277" mass="29550">MGQVVFVMWRESVEALLVIGILHAWLSNNAEAKGGKRYLWGGVLAGLGIAGLLAVGFFEASEFLGNAQDYFQTGMVLIAAALIVQMVFWMRKHGRTLKKELESGLTANAKQQNWWGVFVLAALAVAREGSEAVVFLYGLIAGADSSTLLTMGGGAVLGLVLAIGTYWLLQVAGSAMGWRLFFKVSEVLLLLLASAMLVNGVDRLISMDVLPALVDPVWDSSALLDDSTQLGGLVAALTGYRAHPALMTLLVWLGFWGGVTVMLKRATPAPQKKAAQA</sequence>